<keyword evidence="2" id="KW-0812">Transmembrane</keyword>
<evidence type="ECO:0000256" key="2">
    <source>
        <dbReference type="SAM" id="Phobius"/>
    </source>
</evidence>
<name>A0A081BY86_VECG1</name>
<evidence type="ECO:0000256" key="1">
    <source>
        <dbReference type="SAM" id="MobiDB-lite"/>
    </source>
</evidence>
<dbReference type="Proteomes" id="UP000030661">
    <property type="component" value="Unassembled WGS sequence"/>
</dbReference>
<evidence type="ECO:0000313" key="4">
    <source>
        <dbReference type="Proteomes" id="UP000030661"/>
    </source>
</evidence>
<dbReference type="AlphaFoldDB" id="A0A081BY86"/>
<feature type="compositionally biased region" description="Acidic residues" evidence="1">
    <location>
        <begin position="102"/>
        <end position="120"/>
    </location>
</feature>
<dbReference type="InterPro" id="IPR014719">
    <property type="entry name" value="Ribosomal_bL12_C/ClpS-like"/>
</dbReference>
<keyword evidence="2" id="KW-0472">Membrane</keyword>
<keyword evidence="4" id="KW-1185">Reference proteome</keyword>
<evidence type="ECO:0008006" key="5">
    <source>
        <dbReference type="Google" id="ProtNLM"/>
    </source>
</evidence>
<dbReference type="EMBL" id="DF820465">
    <property type="protein sequence ID" value="GAK57291.1"/>
    <property type="molecule type" value="Genomic_DNA"/>
</dbReference>
<organism evidence="3 4">
    <name type="scientific">Vecturithrix granuli</name>
    <dbReference type="NCBI Taxonomy" id="1499967"/>
    <lineage>
        <taxon>Bacteria</taxon>
        <taxon>Candidatus Moduliflexota</taxon>
        <taxon>Candidatus Vecturitrichia</taxon>
        <taxon>Candidatus Vecturitrichales</taxon>
        <taxon>Candidatus Vecturitrichaceae</taxon>
        <taxon>Candidatus Vecturithrix</taxon>
    </lineage>
</organism>
<sequence>MMTDLPDRVSLALIEAGDHKDRVIHVLSKVKGLSMAPEQIVNSTPCTIATNVPRHLAEKLQGFLEQVGAMVLLESEDALFSAADLPMPAEEENKLPAPDDFASSDEQEDFASSGPEEEFSEGFPPLVEEDWMADAFPQASTRDNELMGDFQAAPLGGAGPEVDEDEQAEYDFEQEPEASEAAPASRFSQLLARWSKGKKPKQKQPAGAAPPERAKKKLTLPTFSLPKFGKSRDKEPEEDRTGVPKKSSFFVGFRKPASEAEPSSVQTQEPQFAADEGERARKKFIPDQALSYLLPALVGFLCGAIIMGVWGWASIRATQREVEAETDRRMQQFDQQVAQQIEQHSAGLKALVVEQQATIDQLTRQNAELVKQSSQTPLGITPSLEPVAALPAEAAIVSAFEELKTRHAQSLENASEAQQRAKCSRQVLLDGKSTEAYAQIVRTFTAKYTSYDVMRSTSLLTPYLAEFKIPFQEEIRTGGSEDACNAAQLRRMPTATMHHEFGSFYGYWIIQYEYKQGKWRVKPTVIEKNRDLYASAFQSGSPDFAKFLLDTALFPEFKQE</sequence>
<dbReference type="HOGENOM" id="CLU_486326_0_0_0"/>
<feature type="region of interest" description="Disordered" evidence="1">
    <location>
        <begin position="149"/>
        <end position="279"/>
    </location>
</feature>
<dbReference type="SUPFAM" id="SSF54736">
    <property type="entry name" value="ClpS-like"/>
    <property type="match status" value="1"/>
</dbReference>
<feature type="compositionally biased region" description="Polar residues" evidence="1">
    <location>
        <begin position="261"/>
        <end position="270"/>
    </location>
</feature>
<feature type="compositionally biased region" description="Acidic residues" evidence="1">
    <location>
        <begin position="161"/>
        <end position="178"/>
    </location>
</feature>
<accession>A0A081BY86</accession>
<feature type="transmembrane region" description="Helical" evidence="2">
    <location>
        <begin position="289"/>
        <end position="313"/>
    </location>
</feature>
<protein>
    <recommendedName>
        <fullName evidence="5">Ribosomal protein L7/L12 C-terminal domain-containing protein</fullName>
    </recommendedName>
</protein>
<reference evidence="3 4" key="1">
    <citation type="journal article" date="2015" name="PeerJ">
        <title>First genomic representation of candidate bacterial phylum KSB3 points to enhanced environmental sensing as a trigger of wastewater bulking.</title>
        <authorList>
            <person name="Sekiguchi Y."/>
            <person name="Ohashi A."/>
            <person name="Parks D.H."/>
            <person name="Yamauchi T."/>
            <person name="Tyson G.W."/>
            <person name="Hugenholtz P."/>
        </authorList>
    </citation>
    <scope>NUCLEOTIDE SEQUENCE [LARGE SCALE GENOMIC DNA]</scope>
</reference>
<feature type="region of interest" description="Disordered" evidence="1">
    <location>
        <begin position="90"/>
        <end position="122"/>
    </location>
</feature>
<gene>
    <name evidence="3" type="ORF">U27_04256</name>
</gene>
<feature type="compositionally biased region" description="Basic and acidic residues" evidence="1">
    <location>
        <begin position="230"/>
        <end position="242"/>
    </location>
</feature>
<keyword evidence="2" id="KW-1133">Transmembrane helix</keyword>
<proteinExistence type="predicted"/>
<evidence type="ECO:0000313" key="3">
    <source>
        <dbReference type="EMBL" id="GAK57291.1"/>
    </source>
</evidence>